<evidence type="ECO:0000256" key="1">
    <source>
        <dbReference type="SAM" id="MobiDB-lite"/>
    </source>
</evidence>
<gene>
    <name evidence="2" type="ORF">IV203_033363</name>
</gene>
<feature type="compositionally biased region" description="Low complexity" evidence="1">
    <location>
        <begin position="163"/>
        <end position="178"/>
    </location>
</feature>
<accession>A0A9K3KLB5</accession>
<reference evidence="2" key="2">
    <citation type="submission" date="2021-04" db="EMBL/GenBank/DDBJ databases">
        <authorList>
            <person name="Podell S."/>
        </authorList>
    </citation>
    <scope>NUCLEOTIDE SEQUENCE</scope>
    <source>
        <strain evidence="2">Hildebrandi</strain>
    </source>
</reference>
<reference evidence="2" key="1">
    <citation type="journal article" date="2021" name="Sci. Rep.">
        <title>Diploid genomic architecture of Nitzschia inconspicua, an elite biomass production diatom.</title>
        <authorList>
            <person name="Oliver A."/>
            <person name="Podell S."/>
            <person name="Pinowska A."/>
            <person name="Traller J.C."/>
            <person name="Smith S.R."/>
            <person name="McClure R."/>
            <person name="Beliaev A."/>
            <person name="Bohutskyi P."/>
            <person name="Hill E.A."/>
            <person name="Rabines A."/>
            <person name="Zheng H."/>
            <person name="Allen L.Z."/>
            <person name="Kuo A."/>
            <person name="Grigoriev I.V."/>
            <person name="Allen A.E."/>
            <person name="Hazlebeck D."/>
            <person name="Allen E.E."/>
        </authorList>
    </citation>
    <scope>NUCLEOTIDE SEQUENCE</scope>
    <source>
        <strain evidence="2">Hildebrandi</strain>
    </source>
</reference>
<protein>
    <submittedName>
        <fullName evidence="2">Uncharacterized protein</fullName>
    </submittedName>
</protein>
<dbReference type="EMBL" id="JAGRRH010000022">
    <property type="protein sequence ID" value="KAG7345832.1"/>
    <property type="molecule type" value="Genomic_DNA"/>
</dbReference>
<name>A0A9K3KLB5_9STRA</name>
<feature type="compositionally biased region" description="Low complexity" evidence="1">
    <location>
        <begin position="240"/>
        <end position="263"/>
    </location>
</feature>
<evidence type="ECO:0000313" key="3">
    <source>
        <dbReference type="Proteomes" id="UP000693970"/>
    </source>
</evidence>
<feature type="compositionally biased region" description="Polar residues" evidence="1">
    <location>
        <begin position="182"/>
        <end position="193"/>
    </location>
</feature>
<organism evidence="2 3">
    <name type="scientific">Nitzschia inconspicua</name>
    <dbReference type="NCBI Taxonomy" id="303405"/>
    <lineage>
        <taxon>Eukaryota</taxon>
        <taxon>Sar</taxon>
        <taxon>Stramenopiles</taxon>
        <taxon>Ochrophyta</taxon>
        <taxon>Bacillariophyta</taxon>
        <taxon>Bacillariophyceae</taxon>
        <taxon>Bacillariophycidae</taxon>
        <taxon>Bacillariales</taxon>
        <taxon>Bacillariaceae</taxon>
        <taxon>Nitzschia</taxon>
    </lineage>
</organism>
<dbReference type="Proteomes" id="UP000693970">
    <property type="component" value="Unassembled WGS sequence"/>
</dbReference>
<dbReference type="OrthoDB" id="8026949at2759"/>
<dbReference type="AlphaFoldDB" id="A0A9K3KLB5"/>
<comment type="caution">
    <text evidence="2">The sequence shown here is derived from an EMBL/GenBank/DDBJ whole genome shotgun (WGS) entry which is preliminary data.</text>
</comment>
<feature type="region of interest" description="Disordered" evidence="1">
    <location>
        <begin position="146"/>
        <end position="263"/>
    </location>
</feature>
<proteinExistence type="predicted"/>
<feature type="compositionally biased region" description="Basic and acidic residues" evidence="1">
    <location>
        <begin position="198"/>
        <end position="213"/>
    </location>
</feature>
<sequence>MFLSGRSFRLTSTVRASMRLMDFNPYSGLAFRLHSTLSAYCATVCFSLIAAQRTREETEASVASLGGYTTIPPLSFDNNLASVEKLIAMATRFYDEYTRKEVWSAHVKSTKPPGGVMTTSTPPTCFNCGGQHHVDSCPEPIDQAKVERQKQKYQNNRRKCHSTKGNGTNKKNSNNSTKNDGRSTQNTNTSGPSTARAPDSRFRPPVNDKETHRFIWTKARGNQPYQWNPTKNRWDLQENPSSGGAPTSGGAHTTTTTTPATSNADTAALRADFAQLQSTLMKLMDKI</sequence>
<evidence type="ECO:0000313" key="2">
    <source>
        <dbReference type="EMBL" id="KAG7345832.1"/>
    </source>
</evidence>
<keyword evidence="3" id="KW-1185">Reference proteome</keyword>